<dbReference type="Pfam" id="PF09626">
    <property type="entry name" value="DHC"/>
    <property type="match status" value="1"/>
</dbReference>
<name>A0ABZ3H797_9BACT</name>
<keyword evidence="4" id="KW-1185">Reference proteome</keyword>
<evidence type="ECO:0000313" key="3">
    <source>
        <dbReference type="EMBL" id="XAU14420.1"/>
    </source>
</evidence>
<sequence length="198" mass="21796">MKKHLFVITCALLAVGSVYLAADDHYEKHNAQRYEKTAAEDAVTSGGQKRSTAPVETTSARLYKNECGACHMAYQPGLLPRASWTRMMVSLGDHFGTDATLEPADAAELAAYLDANAYVSAPSSKHMARIAKSVSADAPMQISQAGYFVKEHRRIPQRAIVQPDVKSLANCNACHTKAENGSYREREIFIPNYGRWDD</sequence>
<evidence type="ECO:0000256" key="2">
    <source>
        <dbReference type="SAM" id="SignalP"/>
    </source>
</evidence>
<dbReference type="InterPro" id="IPR018588">
    <property type="entry name" value="Dihaem_cytochrome-c"/>
</dbReference>
<protein>
    <submittedName>
        <fullName evidence="3">Cytochrome C</fullName>
    </submittedName>
</protein>
<keyword evidence="2" id="KW-0732">Signal</keyword>
<feature type="region of interest" description="Disordered" evidence="1">
    <location>
        <begin position="37"/>
        <end position="57"/>
    </location>
</feature>
<evidence type="ECO:0000256" key="1">
    <source>
        <dbReference type="SAM" id="MobiDB-lite"/>
    </source>
</evidence>
<feature type="chain" id="PRO_5046724708" evidence="2">
    <location>
        <begin position="22"/>
        <end position="198"/>
    </location>
</feature>
<proteinExistence type="predicted"/>
<organism evidence="3 4">
    <name type="scientific">Sulfurimonas diazotrophicus</name>
    <dbReference type="NCBI Taxonomy" id="3131939"/>
    <lineage>
        <taxon>Bacteria</taxon>
        <taxon>Pseudomonadati</taxon>
        <taxon>Campylobacterota</taxon>
        <taxon>Epsilonproteobacteria</taxon>
        <taxon>Campylobacterales</taxon>
        <taxon>Sulfurimonadaceae</taxon>
        <taxon>Sulfurimonas</taxon>
    </lineage>
</organism>
<dbReference type="EMBL" id="CP147920">
    <property type="protein sequence ID" value="XAU14420.1"/>
    <property type="molecule type" value="Genomic_DNA"/>
</dbReference>
<gene>
    <name evidence="3" type="ORF">WCY31_09180</name>
</gene>
<dbReference type="Proteomes" id="UP001447842">
    <property type="component" value="Chromosome"/>
</dbReference>
<accession>A0ABZ3H797</accession>
<feature type="compositionally biased region" description="Polar residues" evidence="1">
    <location>
        <begin position="45"/>
        <end position="57"/>
    </location>
</feature>
<reference evidence="3 4" key="1">
    <citation type="submission" date="2024-03" db="EMBL/GenBank/DDBJ databases">
        <title>Sulfurimonas sp. HSL3-1.</title>
        <authorList>
            <person name="Wang S."/>
        </authorList>
    </citation>
    <scope>NUCLEOTIDE SEQUENCE [LARGE SCALE GENOMIC DNA]</scope>
    <source>
        <strain evidence="3 4">HSL3-1</strain>
    </source>
</reference>
<evidence type="ECO:0000313" key="4">
    <source>
        <dbReference type="Proteomes" id="UP001447842"/>
    </source>
</evidence>
<dbReference type="RefSeq" id="WP_345972153.1">
    <property type="nucleotide sequence ID" value="NZ_CP147920.1"/>
</dbReference>
<feature type="signal peptide" evidence="2">
    <location>
        <begin position="1"/>
        <end position="21"/>
    </location>
</feature>